<proteinExistence type="predicted"/>
<comment type="caution">
    <text evidence="4">The sequence shown here is derived from an EMBL/GenBank/DDBJ whole genome shotgun (WGS) entry which is preliminary data.</text>
</comment>
<dbReference type="InterPro" id="IPR011990">
    <property type="entry name" value="TPR-like_helical_dom_sf"/>
</dbReference>
<dbReference type="Gene3D" id="1.25.40.10">
    <property type="entry name" value="Tetratricopeptide repeat domain"/>
    <property type="match status" value="1"/>
</dbReference>
<dbReference type="OrthoDB" id="629492at2759"/>
<dbReference type="Proteomes" id="UP000249056">
    <property type="component" value="Unassembled WGS sequence"/>
</dbReference>
<dbReference type="Pfam" id="PF13414">
    <property type="entry name" value="TPR_11"/>
    <property type="match status" value="1"/>
</dbReference>
<keyword evidence="2 3" id="KW-0802">TPR repeat</keyword>
<keyword evidence="5" id="KW-1185">Reference proteome</keyword>
<name>A0A395ILV1_9HELO</name>
<gene>
    <name evidence="4" type="ORF">DID88_010336</name>
</gene>
<evidence type="ECO:0000256" key="2">
    <source>
        <dbReference type="ARBA" id="ARBA00022803"/>
    </source>
</evidence>
<evidence type="ECO:0000256" key="1">
    <source>
        <dbReference type="ARBA" id="ARBA00022737"/>
    </source>
</evidence>
<keyword evidence="1" id="KW-0677">Repeat</keyword>
<dbReference type="EMBL" id="QKRW01000033">
    <property type="protein sequence ID" value="RAL61257.1"/>
    <property type="molecule type" value="Genomic_DNA"/>
</dbReference>
<protein>
    <submittedName>
        <fullName evidence="4">Uncharacterized protein</fullName>
    </submittedName>
</protein>
<dbReference type="PROSITE" id="PS50005">
    <property type="entry name" value="TPR"/>
    <property type="match status" value="1"/>
</dbReference>
<reference evidence="4 5" key="1">
    <citation type="submission" date="2018-06" db="EMBL/GenBank/DDBJ databases">
        <title>Genome Sequence of the Brown Rot Fungal Pathogen Monilinia fructigena.</title>
        <authorList>
            <person name="Landi L."/>
            <person name="De Miccolis Angelini R.M."/>
            <person name="Pollastro S."/>
            <person name="Abate D."/>
            <person name="Faretra F."/>
            <person name="Romanazzi G."/>
        </authorList>
    </citation>
    <scope>NUCLEOTIDE SEQUENCE [LARGE SCALE GENOMIC DNA]</scope>
    <source>
        <strain evidence="4 5">Mfrg269</strain>
    </source>
</reference>
<accession>A0A395ILV1</accession>
<evidence type="ECO:0000313" key="4">
    <source>
        <dbReference type="EMBL" id="RAL61257.1"/>
    </source>
</evidence>
<sequence length="82" mass="9547">MVGSDLPHDPQKALEFKKRGNDHFQSGNYEVAEQLYSKAISLDPLNPILHTNHSKALLKTRSLPRSNHFLPIRHRRHFFLAY</sequence>
<dbReference type="AlphaFoldDB" id="A0A395ILV1"/>
<organism evidence="4 5">
    <name type="scientific">Monilinia fructigena</name>
    <dbReference type="NCBI Taxonomy" id="38457"/>
    <lineage>
        <taxon>Eukaryota</taxon>
        <taxon>Fungi</taxon>
        <taxon>Dikarya</taxon>
        <taxon>Ascomycota</taxon>
        <taxon>Pezizomycotina</taxon>
        <taxon>Leotiomycetes</taxon>
        <taxon>Helotiales</taxon>
        <taxon>Sclerotiniaceae</taxon>
        <taxon>Monilinia</taxon>
    </lineage>
</organism>
<dbReference type="PANTHER" id="PTHR22904:SF523">
    <property type="entry name" value="STRESS-INDUCED-PHOSPHOPROTEIN 1"/>
    <property type="match status" value="1"/>
</dbReference>
<dbReference type="InterPro" id="IPR019734">
    <property type="entry name" value="TPR_rpt"/>
</dbReference>
<dbReference type="SUPFAM" id="SSF48452">
    <property type="entry name" value="TPR-like"/>
    <property type="match status" value="1"/>
</dbReference>
<dbReference type="GO" id="GO:0051879">
    <property type="term" value="F:Hsp90 protein binding"/>
    <property type="evidence" value="ECO:0007669"/>
    <property type="project" value="TreeGrafter"/>
</dbReference>
<feature type="repeat" description="TPR" evidence="3">
    <location>
        <begin position="13"/>
        <end position="46"/>
    </location>
</feature>
<evidence type="ECO:0000313" key="5">
    <source>
        <dbReference type="Proteomes" id="UP000249056"/>
    </source>
</evidence>
<dbReference type="PANTHER" id="PTHR22904">
    <property type="entry name" value="TPR REPEAT CONTAINING PROTEIN"/>
    <property type="match status" value="1"/>
</dbReference>
<evidence type="ECO:0000256" key="3">
    <source>
        <dbReference type="PROSITE-ProRule" id="PRU00339"/>
    </source>
</evidence>